<name>A0A2H0YPM6_9BACT</name>
<evidence type="ECO:0000256" key="1">
    <source>
        <dbReference type="SAM" id="Phobius"/>
    </source>
</evidence>
<dbReference type="InterPro" id="IPR012902">
    <property type="entry name" value="N_methyl_site"/>
</dbReference>
<keyword evidence="1" id="KW-0472">Membrane</keyword>
<comment type="caution">
    <text evidence="2">The sequence shown here is derived from an EMBL/GenBank/DDBJ whole genome shotgun (WGS) entry which is preliminary data.</text>
</comment>
<keyword evidence="1" id="KW-0812">Transmembrane</keyword>
<sequence length="151" mass="16434">MKGKIFGKNNKGFTLLEVLLSVAVIGILAGAGVPIYQTLQNRNDMDIAVSSFAQSLRRAQLLSQAVANDTTWGVRIRPGFIILFQGQNFMGRDPNFDEEISIPPSIRISGTPEIVFNKFTGIPQTAGTLTLTSVNNETETLTINTKGTVNY</sequence>
<dbReference type="InterPro" id="IPR045584">
    <property type="entry name" value="Pilin-like"/>
</dbReference>
<gene>
    <name evidence="2" type="ORF">COT26_03320</name>
</gene>
<reference evidence="3" key="1">
    <citation type="submission" date="2017-09" db="EMBL/GenBank/DDBJ databases">
        <title>Depth-based differentiation of microbial function through sediment-hosted aquifers and enrichment of novel symbionts in the deep terrestrial subsurface.</title>
        <authorList>
            <person name="Probst A.J."/>
            <person name="Ladd B."/>
            <person name="Jarett J.K."/>
            <person name="Geller-Mcgrath D.E."/>
            <person name="Sieber C.M.K."/>
            <person name="Emerson J.B."/>
            <person name="Anantharaman K."/>
            <person name="Thomas B.C."/>
            <person name="Malmstrom R."/>
            <person name="Stieglmeier M."/>
            <person name="Klingl A."/>
            <person name="Woyke T."/>
            <person name="Ryan C.M."/>
            <person name="Banfield J.F."/>
        </authorList>
    </citation>
    <scope>NUCLEOTIDE SEQUENCE [LARGE SCALE GENOMIC DNA]</scope>
</reference>
<accession>A0A2H0YPM6</accession>
<dbReference type="Gene3D" id="3.30.700.10">
    <property type="entry name" value="Glycoprotein, Type 4 Pilin"/>
    <property type="match status" value="1"/>
</dbReference>
<evidence type="ECO:0000313" key="3">
    <source>
        <dbReference type="Proteomes" id="UP000236845"/>
    </source>
</evidence>
<protein>
    <recommendedName>
        <fullName evidence="4">General secretion pathway GspH domain-containing protein</fullName>
    </recommendedName>
</protein>
<proteinExistence type="predicted"/>
<dbReference type="SUPFAM" id="SSF54523">
    <property type="entry name" value="Pili subunits"/>
    <property type="match status" value="1"/>
</dbReference>
<dbReference type="AlphaFoldDB" id="A0A2H0YPM6"/>
<dbReference type="PROSITE" id="PS00409">
    <property type="entry name" value="PROKAR_NTER_METHYL"/>
    <property type="match status" value="1"/>
</dbReference>
<organism evidence="2 3">
    <name type="scientific">Candidatus Kerfeldbacteria bacterium CG08_land_8_20_14_0_20_43_14</name>
    <dbReference type="NCBI Taxonomy" id="2014246"/>
    <lineage>
        <taxon>Bacteria</taxon>
        <taxon>Candidatus Kerfeldiibacteriota</taxon>
    </lineage>
</organism>
<dbReference type="EMBL" id="PEXW01000069">
    <property type="protein sequence ID" value="PIS40455.1"/>
    <property type="molecule type" value="Genomic_DNA"/>
</dbReference>
<keyword evidence="1" id="KW-1133">Transmembrane helix</keyword>
<dbReference type="NCBIfam" id="TIGR02532">
    <property type="entry name" value="IV_pilin_GFxxxE"/>
    <property type="match status" value="1"/>
</dbReference>
<evidence type="ECO:0000313" key="2">
    <source>
        <dbReference type="EMBL" id="PIS40455.1"/>
    </source>
</evidence>
<dbReference type="Proteomes" id="UP000236845">
    <property type="component" value="Unassembled WGS sequence"/>
</dbReference>
<evidence type="ECO:0008006" key="4">
    <source>
        <dbReference type="Google" id="ProtNLM"/>
    </source>
</evidence>
<dbReference type="Pfam" id="PF07963">
    <property type="entry name" value="N_methyl"/>
    <property type="match status" value="1"/>
</dbReference>
<feature type="transmembrane region" description="Helical" evidence="1">
    <location>
        <begin position="12"/>
        <end position="36"/>
    </location>
</feature>